<protein>
    <submittedName>
        <fullName evidence="8">Ferredoxin</fullName>
    </submittedName>
</protein>
<keyword evidence="4" id="KW-0249">Electron transport</keyword>
<proteinExistence type="predicted"/>
<reference evidence="9" key="1">
    <citation type="submission" date="2016-10" db="EMBL/GenBank/DDBJ databases">
        <authorList>
            <person name="Varghese N."/>
            <person name="Submissions S."/>
        </authorList>
    </citation>
    <scope>NUCLEOTIDE SEQUENCE [LARGE SCALE GENOMIC DNA]</scope>
    <source>
        <strain evidence="9">DSM 43163</strain>
    </source>
</reference>
<sequence>MKIVVDQSKCCGHARCNAFAPDLFELDDLGYVAVSEVEVPAGMEEAAQTGAGACPERAITIL</sequence>
<comment type="cofactor">
    <cofactor evidence="1">
        <name>[3Fe-4S] cluster</name>
        <dbReference type="ChEBI" id="CHEBI:21137"/>
    </cofactor>
</comment>
<evidence type="ECO:0000256" key="7">
    <source>
        <dbReference type="ARBA" id="ARBA00023291"/>
    </source>
</evidence>
<keyword evidence="9" id="KW-1185">Reference proteome</keyword>
<organism evidence="8 9">
    <name type="scientific">Thermomonospora echinospora</name>
    <dbReference type="NCBI Taxonomy" id="1992"/>
    <lineage>
        <taxon>Bacteria</taxon>
        <taxon>Bacillati</taxon>
        <taxon>Actinomycetota</taxon>
        <taxon>Actinomycetes</taxon>
        <taxon>Streptosporangiales</taxon>
        <taxon>Thermomonosporaceae</taxon>
        <taxon>Thermomonospora</taxon>
    </lineage>
</organism>
<dbReference type="AlphaFoldDB" id="A0A1H6DV91"/>
<dbReference type="GO" id="GO:0051538">
    <property type="term" value="F:3 iron, 4 sulfur cluster binding"/>
    <property type="evidence" value="ECO:0007669"/>
    <property type="project" value="UniProtKB-KW"/>
</dbReference>
<dbReference type="GO" id="GO:0046872">
    <property type="term" value="F:metal ion binding"/>
    <property type="evidence" value="ECO:0007669"/>
    <property type="project" value="UniProtKB-KW"/>
</dbReference>
<keyword evidence="7" id="KW-0003">3Fe-4S</keyword>
<evidence type="ECO:0000256" key="4">
    <source>
        <dbReference type="ARBA" id="ARBA00022982"/>
    </source>
</evidence>
<dbReference type="RefSeq" id="WP_103943449.1">
    <property type="nucleotide sequence ID" value="NZ_FNVO01000022.1"/>
</dbReference>
<dbReference type="Gene3D" id="3.30.70.20">
    <property type="match status" value="1"/>
</dbReference>
<dbReference type="SUPFAM" id="SSF54862">
    <property type="entry name" value="4Fe-4S ferredoxins"/>
    <property type="match status" value="1"/>
</dbReference>
<keyword evidence="3" id="KW-0479">Metal-binding</keyword>
<evidence type="ECO:0000313" key="8">
    <source>
        <dbReference type="EMBL" id="SEG88495.1"/>
    </source>
</evidence>
<dbReference type="PANTHER" id="PTHR36923">
    <property type="entry name" value="FERREDOXIN"/>
    <property type="match status" value="1"/>
</dbReference>
<evidence type="ECO:0000313" key="9">
    <source>
        <dbReference type="Proteomes" id="UP000236723"/>
    </source>
</evidence>
<evidence type="ECO:0000256" key="6">
    <source>
        <dbReference type="ARBA" id="ARBA00023014"/>
    </source>
</evidence>
<dbReference type="EMBL" id="FNVO01000022">
    <property type="protein sequence ID" value="SEG88495.1"/>
    <property type="molecule type" value="Genomic_DNA"/>
</dbReference>
<evidence type="ECO:0000256" key="3">
    <source>
        <dbReference type="ARBA" id="ARBA00022723"/>
    </source>
</evidence>
<keyword evidence="6" id="KW-0411">Iron-sulfur</keyword>
<evidence type="ECO:0000256" key="1">
    <source>
        <dbReference type="ARBA" id="ARBA00001927"/>
    </source>
</evidence>
<dbReference type="PANTHER" id="PTHR36923:SF3">
    <property type="entry name" value="FERREDOXIN"/>
    <property type="match status" value="1"/>
</dbReference>
<accession>A0A1H6DV91</accession>
<dbReference type="InterPro" id="IPR051269">
    <property type="entry name" value="Fe-S_cluster_ET"/>
</dbReference>
<evidence type="ECO:0000256" key="5">
    <source>
        <dbReference type="ARBA" id="ARBA00023004"/>
    </source>
</evidence>
<keyword evidence="5" id="KW-0408">Iron</keyword>
<keyword evidence="2" id="KW-0813">Transport</keyword>
<dbReference type="Proteomes" id="UP000236723">
    <property type="component" value="Unassembled WGS sequence"/>
</dbReference>
<gene>
    <name evidence="8" type="ORF">SAMN04489712_12214</name>
</gene>
<dbReference type="OrthoDB" id="3215002at2"/>
<name>A0A1H6DV91_9ACTN</name>
<evidence type="ECO:0000256" key="2">
    <source>
        <dbReference type="ARBA" id="ARBA00022448"/>
    </source>
</evidence>
<dbReference type="Pfam" id="PF13459">
    <property type="entry name" value="Fer4_15"/>
    <property type="match status" value="1"/>
</dbReference>